<proteinExistence type="predicted"/>
<protein>
    <recommendedName>
        <fullName evidence="2">DUF4062 domain-containing protein</fullName>
    </recommendedName>
</protein>
<accession>X0T020</accession>
<comment type="caution">
    <text evidence="1">The sequence shown here is derived from an EMBL/GenBank/DDBJ whole genome shotgun (WGS) entry which is preliminary data.</text>
</comment>
<sequence length="354" mass="39508">IWSSDHKPELKLILWDLDVIPGVGSDAQDHISDQVGDYDILLGFMWNRIGTATPRAASGTVEEFERAIARFRADPDSIRILMYFCNADIPRDALDLEQYTQLEDFKARLRDEEGVLYGSYGELDELEQLLRLHLSKLVFTWGTEWGIGARSVERLGQQEDGRATVEEQEADEAGLLDVVDEGNAQFNSMNEGLELMKQAVEDLVTNLKKRTAEMGRVPDPSAGRPYLTAAKMVTQRTSMNLQSFCSRIDVELPRFREALANGIDSMVKAHVLMAEFGAAAGISEKALQSSKALREAMAGAIVPVREFRDTVLGWPPVSTALNRAKRRTLTSMDQLISELERGIGLLEEFERALS</sequence>
<dbReference type="EMBL" id="BARS01002124">
    <property type="protein sequence ID" value="GAF81507.1"/>
    <property type="molecule type" value="Genomic_DNA"/>
</dbReference>
<name>X0T020_9ZZZZ</name>
<evidence type="ECO:0008006" key="2">
    <source>
        <dbReference type="Google" id="ProtNLM"/>
    </source>
</evidence>
<feature type="non-terminal residue" evidence="1">
    <location>
        <position position="1"/>
    </location>
</feature>
<organism evidence="1">
    <name type="scientific">marine sediment metagenome</name>
    <dbReference type="NCBI Taxonomy" id="412755"/>
    <lineage>
        <taxon>unclassified sequences</taxon>
        <taxon>metagenomes</taxon>
        <taxon>ecological metagenomes</taxon>
    </lineage>
</organism>
<evidence type="ECO:0000313" key="1">
    <source>
        <dbReference type="EMBL" id="GAF81507.1"/>
    </source>
</evidence>
<dbReference type="AlphaFoldDB" id="X0T020"/>
<gene>
    <name evidence="1" type="ORF">S01H1_03972</name>
</gene>
<reference evidence="1" key="1">
    <citation type="journal article" date="2014" name="Front. Microbiol.">
        <title>High frequency of phylogenetically diverse reductive dehalogenase-homologous genes in deep subseafloor sedimentary metagenomes.</title>
        <authorList>
            <person name="Kawai M."/>
            <person name="Futagami T."/>
            <person name="Toyoda A."/>
            <person name="Takaki Y."/>
            <person name="Nishi S."/>
            <person name="Hori S."/>
            <person name="Arai W."/>
            <person name="Tsubouchi T."/>
            <person name="Morono Y."/>
            <person name="Uchiyama I."/>
            <person name="Ito T."/>
            <person name="Fujiyama A."/>
            <person name="Inagaki F."/>
            <person name="Takami H."/>
        </authorList>
    </citation>
    <scope>NUCLEOTIDE SEQUENCE</scope>
    <source>
        <strain evidence="1">Expedition CK06-06</strain>
    </source>
</reference>